<gene>
    <name evidence="1" type="ORF">UFOPK3773_00130</name>
    <name evidence="2" type="ORF">UFOPK3992_01899</name>
</gene>
<dbReference type="Gene3D" id="3.30.530.20">
    <property type="match status" value="1"/>
</dbReference>
<dbReference type="InterPro" id="IPR019587">
    <property type="entry name" value="Polyketide_cyclase/dehydratase"/>
</dbReference>
<accession>A0A6J7IEM2</accession>
<evidence type="ECO:0000313" key="1">
    <source>
        <dbReference type="EMBL" id="CAB4929026.1"/>
    </source>
</evidence>
<dbReference type="InterPro" id="IPR023393">
    <property type="entry name" value="START-like_dom_sf"/>
</dbReference>
<protein>
    <submittedName>
        <fullName evidence="1">Unannotated protein</fullName>
    </submittedName>
</protein>
<proteinExistence type="predicted"/>
<dbReference type="Pfam" id="PF10604">
    <property type="entry name" value="Polyketide_cyc2"/>
    <property type="match status" value="1"/>
</dbReference>
<name>A0A6J7IEM2_9ZZZZ</name>
<evidence type="ECO:0000313" key="2">
    <source>
        <dbReference type="EMBL" id="CAB5024390.1"/>
    </source>
</evidence>
<dbReference type="EMBL" id="CAFBOZ010000340">
    <property type="protein sequence ID" value="CAB5024390.1"/>
    <property type="molecule type" value="Genomic_DNA"/>
</dbReference>
<sequence length="148" mass="15900">MQHLELDVVVDAAADRVFAAIADWESQGQWMLGTGVRTTGGDGVGVGATLEAFTGIGRVGFLDTMVITEWDPPHRVVVEHTGKVVRGSGVMEVFALPGGRSRFVWSEQIEPPLGMVGRLGWQVVRPAFALGVKRSLEKFARLVESGGL</sequence>
<dbReference type="SUPFAM" id="SSF55961">
    <property type="entry name" value="Bet v1-like"/>
    <property type="match status" value="1"/>
</dbReference>
<dbReference type="EMBL" id="CAFBNF010000006">
    <property type="protein sequence ID" value="CAB4929026.1"/>
    <property type="molecule type" value="Genomic_DNA"/>
</dbReference>
<organism evidence="1">
    <name type="scientific">freshwater metagenome</name>
    <dbReference type="NCBI Taxonomy" id="449393"/>
    <lineage>
        <taxon>unclassified sequences</taxon>
        <taxon>metagenomes</taxon>
        <taxon>ecological metagenomes</taxon>
    </lineage>
</organism>
<dbReference type="AlphaFoldDB" id="A0A6J7IEM2"/>
<reference evidence="1" key="1">
    <citation type="submission" date="2020-05" db="EMBL/GenBank/DDBJ databases">
        <authorList>
            <person name="Chiriac C."/>
            <person name="Salcher M."/>
            <person name="Ghai R."/>
            <person name="Kavagutti S V."/>
        </authorList>
    </citation>
    <scope>NUCLEOTIDE SEQUENCE</scope>
</reference>